<name>A0A816YET8_BRANA</name>
<accession>A0A816YET8</accession>
<protein>
    <submittedName>
        <fullName evidence="2">(rape) hypothetical protein</fullName>
    </submittedName>
</protein>
<evidence type="ECO:0000256" key="1">
    <source>
        <dbReference type="SAM" id="MobiDB-lite"/>
    </source>
</evidence>
<evidence type="ECO:0000313" key="2">
    <source>
        <dbReference type="EMBL" id="CAF2159636.1"/>
    </source>
</evidence>
<reference evidence="2" key="1">
    <citation type="submission" date="2021-01" db="EMBL/GenBank/DDBJ databases">
        <authorList>
            <consortium name="Genoscope - CEA"/>
            <person name="William W."/>
        </authorList>
    </citation>
    <scope>NUCLEOTIDE SEQUENCE</scope>
</reference>
<feature type="region of interest" description="Disordered" evidence="1">
    <location>
        <begin position="1"/>
        <end position="21"/>
    </location>
</feature>
<feature type="compositionally biased region" description="Polar residues" evidence="1">
    <location>
        <begin position="9"/>
        <end position="21"/>
    </location>
</feature>
<dbReference type="AlphaFoldDB" id="A0A816YET8"/>
<gene>
    <name evidence="2" type="ORF">DARMORV10_A07P10070.1</name>
</gene>
<sequence>MGLTELSIADTSSKSQLRDSSWSLELSIHRRPISLEPENASMTKLKTIEGYTETIPATRRGNKPI</sequence>
<dbReference type="Proteomes" id="UP001295469">
    <property type="component" value="Chromosome A07"/>
</dbReference>
<dbReference type="EMBL" id="HG994361">
    <property type="protein sequence ID" value="CAF2159636.1"/>
    <property type="molecule type" value="Genomic_DNA"/>
</dbReference>
<organism evidence="2">
    <name type="scientific">Brassica napus</name>
    <name type="common">Rape</name>
    <dbReference type="NCBI Taxonomy" id="3708"/>
    <lineage>
        <taxon>Eukaryota</taxon>
        <taxon>Viridiplantae</taxon>
        <taxon>Streptophyta</taxon>
        <taxon>Embryophyta</taxon>
        <taxon>Tracheophyta</taxon>
        <taxon>Spermatophyta</taxon>
        <taxon>Magnoliopsida</taxon>
        <taxon>eudicotyledons</taxon>
        <taxon>Gunneridae</taxon>
        <taxon>Pentapetalae</taxon>
        <taxon>rosids</taxon>
        <taxon>malvids</taxon>
        <taxon>Brassicales</taxon>
        <taxon>Brassicaceae</taxon>
        <taxon>Brassiceae</taxon>
        <taxon>Brassica</taxon>
    </lineage>
</organism>
<proteinExistence type="predicted"/>